<name>A0A3N4PE35_9GAMM</name>
<keyword evidence="6" id="KW-0694">RNA-binding</keyword>
<reference evidence="8 9" key="1">
    <citation type="submission" date="2018-11" db="EMBL/GenBank/DDBJ databases">
        <title>Whole genome sequencing of Pantoea sp. RIT388.</title>
        <authorList>
            <person name="Gan H.M."/>
            <person name="Hudson A.O."/>
        </authorList>
    </citation>
    <scope>NUCLEOTIDE SEQUENCE [LARGE SCALE GENOMIC DNA]</scope>
    <source>
        <strain evidence="8 9">RIT388</strain>
    </source>
</reference>
<dbReference type="SUPFAM" id="SSF54786">
    <property type="entry name" value="YcfA/nrd intein domain"/>
    <property type="match status" value="1"/>
</dbReference>
<dbReference type="OrthoDB" id="9811409at2"/>
<dbReference type="GO" id="GO:0003729">
    <property type="term" value="F:mRNA binding"/>
    <property type="evidence" value="ECO:0007669"/>
    <property type="project" value="InterPro"/>
</dbReference>
<evidence type="ECO:0000256" key="2">
    <source>
        <dbReference type="ARBA" id="ARBA00022649"/>
    </source>
</evidence>
<gene>
    <name evidence="8" type="ORF">BBB56_05260</name>
</gene>
<sequence>MSSKEMMRLLREHGWMLVRVRGSHHVFVKPGKPWHITLPHPEKDLAAGTLKKIIKMME</sequence>
<evidence type="ECO:0000256" key="6">
    <source>
        <dbReference type="ARBA" id="ARBA00022884"/>
    </source>
</evidence>
<evidence type="ECO:0000313" key="8">
    <source>
        <dbReference type="EMBL" id="RPE02817.1"/>
    </source>
</evidence>
<comment type="caution">
    <text evidence="8">The sequence shown here is derived from an EMBL/GenBank/DDBJ whole genome shotgun (WGS) entry which is preliminary data.</text>
</comment>
<evidence type="ECO:0000313" key="9">
    <source>
        <dbReference type="Proteomes" id="UP000281332"/>
    </source>
</evidence>
<dbReference type="RefSeq" id="WP_123799503.1">
    <property type="nucleotide sequence ID" value="NZ_RMVG01000003.1"/>
</dbReference>
<comment type="similarity">
    <text evidence="1">Belongs to the HicA mRNA interferase family.</text>
</comment>
<evidence type="ECO:0000256" key="3">
    <source>
        <dbReference type="ARBA" id="ARBA00022722"/>
    </source>
</evidence>
<dbReference type="GO" id="GO:0004519">
    <property type="term" value="F:endonuclease activity"/>
    <property type="evidence" value="ECO:0007669"/>
    <property type="project" value="UniProtKB-KW"/>
</dbReference>
<dbReference type="Gene3D" id="3.30.920.30">
    <property type="entry name" value="Hypothetical protein"/>
    <property type="match status" value="1"/>
</dbReference>
<dbReference type="GO" id="GO:0016787">
    <property type="term" value="F:hydrolase activity"/>
    <property type="evidence" value="ECO:0007669"/>
    <property type="project" value="UniProtKB-KW"/>
</dbReference>
<keyword evidence="7" id="KW-0346">Stress response</keyword>
<evidence type="ECO:0000256" key="7">
    <source>
        <dbReference type="ARBA" id="ARBA00023016"/>
    </source>
</evidence>
<accession>A0A3N4PE35</accession>
<keyword evidence="4" id="KW-0255">Endonuclease</keyword>
<keyword evidence="3" id="KW-0540">Nuclease</keyword>
<organism evidence="8 9">
    <name type="scientific">Candidatus Pantoea deserta</name>
    <dbReference type="NCBI Taxonomy" id="1869313"/>
    <lineage>
        <taxon>Bacteria</taxon>
        <taxon>Pseudomonadati</taxon>
        <taxon>Pseudomonadota</taxon>
        <taxon>Gammaproteobacteria</taxon>
        <taxon>Enterobacterales</taxon>
        <taxon>Erwiniaceae</taxon>
        <taxon>Pantoea</taxon>
    </lineage>
</organism>
<dbReference type="Pfam" id="PF07927">
    <property type="entry name" value="HicA_toxin"/>
    <property type="match status" value="1"/>
</dbReference>
<protein>
    <submittedName>
        <fullName evidence="8">Type II toxin-antitoxin system HicA family toxin</fullName>
    </submittedName>
</protein>
<keyword evidence="9" id="KW-1185">Reference proteome</keyword>
<dbReference type="EMBL" id="RMVG01000003">
    <property type="protein sequence ID" value="RPE02817.1"/>
    <property type="molecule type" value="Genomic_DNA"/>
</dbReference>
<dbReference type="InterPro" id="IPR012933">
    <property type="entry name" value="HicA_mRNA_interferase"/>
</dbReference>
<keyword evidence="2" id="KW-1277">Toxin-antitoxin system</keyword>
<evidence type="ECO:0000256" key="5">
    <source>
        <dbReference type="ARBA" id="ARBA00022801"/>
    </source>
</evidence>
<evidence type="ECO:0000256" key="1">
    <source>
        <dbReference type="ARBA" id="ARBA00006620"/>
    </source>
</evidence>
<dbReference type="AlphaFoldDB" id="A0A3N4PE35"/>
<proteinExistence type="inferred from homology"/>
<keyword evidence="5" id="KW-0378">Hydrolase</keyword>
<dbReference type="InterPro" id="IPR038570">
    <property type="entry name" value="HicA_sf"/>
</dbReference>
<evidence type="ECO:0000256" key="4">
    <source>
        <dbReference type="ARBA" id="ARBA00022759"/>
    </source>
</evidence>
<dbReference type="Proteomes" id="UP000281332">
    <property type="component" value="Unassembled WGS sequence"/>
</dbReference>